<keyword evidence="4 9" id="KW-0479">Metal-binding</keyword>
<dbReference type="OrthoDB" id="3567264at2"/>
<dbReference type="PANTHER" id="PTHR42940">
    <property type="entry name" value="ALCOHOL DEHYDROGENASE 1-RELATED"/>
    <property type="match status" value="1"/>
</dbReference>
<evidence type="ECO:0000256" key="3">
    <source>
        <dbReference type="ARBA" id="ARBA00013190"/>
    </source>
</evidence>
<comment type="caution">
    <text evidence="11">The sequence shown here is derived from an EMBL/GenBank/DDBJ whole genome shotgun (WGS) entry which is preliminary data.</text>
</comment>
<dbReference type="Gene3D" id="3.90.180.10">
    <property type="entry name" value="Medium-chain alcohol dehydrogenases, catalytic domain"/>
    <property type="match status" value="1"/>
</dbReference>
<keyword evidence="5 9" id="KW-0862">Zinc</keyword>
<dbReference type="InterPro" id="IPR020843">
    <property type="entry name" value="ER"/>
</dbReference>
<dbReference type="CDD" id="cd05284">
    <property type="entry name" value="arabinose_DH_like"/>
    <property type="match status" value="1"/>
</dbReference>
<dbReference type="EMBL" id="RKLP01000015">
    <property type="protein sequence ID" value="RVW06967.1"/>
    <property type="molecule type" value="Genomic_DNA"/>
</dbReference>
<feature type="domain" description="Enoyl reductase (ER)" evidence="10">
    <location>
        <begin position="10"/>
        <end position="340"/>
    </location>
</feature>
<dbReference type="InterPro" id="IPR011032">
    <property type="entry name" value="GroES-like_sf"/>
</dbReference>
<proteinExistence type="inferred from homology"/>
<evidence type="ECO:0000256" key="9">
    <source>
        <dbReference type="RuleBase" id="RU361277"/>
    </source>
</evidence>
<evidence type="ECO:0000313" key="11">
    <source>
        <dbReference type="EMBL" id="RVW06967.1"/>
    </source>
</evidence>
<dbReference type="RefSeq" id="WP_127918546.1">
    <property type="nucleotide sequence ID" value="NZ_RKLP01000015.1"/>
</dbReference>
<comment type="similarity">
    <text evidence="2 9">Belongs to the zinc-containing alcohol dehydrogenase family.</text>
</comment>
<protein>
    <recommendedName>
        <fullName evidence="3">alcohol dehydrogenase</fullName>
        <ecNumber evidence="3">1.1.1.1</ecNumber>
    </recommendedName>
</protein>
<accession>A0A3S3AKN5</accession>
<comment type="cofactor">
    <cofactor evidence="1 9">
        <name>Zn(2+)</name>
        <dbReference type="ChEBI" id="CHEBI:29105"/>
    </cofactor>
</comment>
<evidence type="ECO:0000256" key="2">
    <source>
        <dbReference type="ARBA" id="ARBA00008072"/>
    </source>
</evidence>
<dbReference type="GO" id="GO:0004022">
    <property type="term" value="F:alcohol dehydrogenase (NAD+) activity"/>
    <property type="evidence" value="ECO:0007669"/>
    <property type="project" value="UniProtKB-EC"/>
</dbReference>
<dbReference type="Proteomes" id="UP000286208">
    <property type="component" value="Unassembled WGS sequence"/>
</dbReference>
<dbReference type="Pfam" id="PF00107">
    <property type="entry name" value="ADH_zinc_N"/>
    <property type="match status" value="1"/>
</dbReference>
<dbReference type="EC" id="1.1.1.1" evidence="3"/>
<dbReference type="SUPFAM" id="SSF51735">
    <property type="entry name" value="NAD(P)-binding Rossmann-fold domains"/>
    <property type="match status" value="1"/>
</dbReference>
<dbReference type="PROSITE" id="PS00059">
    <property type="entry name" value="ADH_ZINC"/>
    <property type="match status" value="1"/>
</dbReference>
<dbReference type="InterPro" id="IPR013149">
    <property type="entry name" value="ADH-like_C"/>
</dbReference>
<dbReference type="InterPro" id="IPR036291">
    <property type="entry name" value="NAD(P)-bd_dom_sf"/>
</dbReference>
<reference evidence="11 12" key="1">
    <citation type="submission" date="2018-11" db="EMBL/GenBank/DDBJ databases">
        <title>Rhodococcus spongicola sp. nov. and Rhodococcus xishaensis sp. nov. from marine sponges.</title>
        <authorList>
            <person name="Li L."/>
            <person name="Lin H.W."/>
        </authorList>
    </citation>
    <scope>NUCLEOTIDE SEQUENCE [LARGE SCALE GENOMIC DNA]</scope>
    <source>
        <strain evidence="11 12">CCTCC AB2014297</strain>
    </source>
</reference>
<evidence type="ECO:0000256" key="7">
    <source>
        <dbReference type="ARBA" id="ARBA00049164"/>
    </source>
</evidence>
<evidence type="ECO:0000256" key="1">
    <source>
        <dbReference type="ARBA" id="ARBA00001947"/>
    </source>
</evidence>
<dbReference type="InterPro" id="IPR013154">
    <property type="entry name" value="ADH-like_N"/>
</dbReference>
<organism evidence="11 12">
    <name type="scientific">Prescottella agglutinans</name>
    <dbReference type="NCBI Taxonomy" id="1644129"/>
    <lineage>
        <taxon>Bacteria</taxon>
        <taxon>Bacillati</taxon>
        <taxon>Actinomycetota</taxon>
        <taxon>Actinomycetes</taxon>
        <taxon>Mycobacteriales</taxon>
        <taxon>Nocardiaceae</taxon>
        <taxon>Prescottella</taxon>
    </lineage>
</organism>
<dbReference type="SMART" id="SM00829">
    <property type="entry name" value="PKS_ER"/>
    <property type="match status" value="1"/>
</dbReference>
<evidence type="ECO:0000256" key="4">
    <source>
        <dbReference type="ARBA" id="ARBA00022723"/>
    </source>
</evidence>
<dbReference type="SUPFAM" id="SSF50129">
    <property type="entry name" value="GroES-like"/>
    <property type="match status" value="1"/>
</dbReference>
<keyword evidence="12" id="KW-1185">Reference proteome</keyword>
<dbReference type="Pfam" id="PF08240">
    <property type="entry name" value="ADH_N"/>
    <property type="match status" value="1"/>
</dbReference>
<evidence type="ECO:0000256" key="6">
    <source>
        <dbReference type="ARBA" id="ARBA00023002"/>
    </source>
</evidence>
<gene>
    <name evidence="11" type="ORF">EGT67_23615</name>
</gene>
<dbReference type="InterPro" id="IPR002328">
    <property type="entry name" value="ADH_Zn_CS"/>
</dbReference>
<dbReference type="Gene3D" id="3.40.50.720">
    <property type="entry name" value="NAD(P)-binding Rossmann-like Domain"/>
    <property type="match status" value="1"/>
</dbReference>
<evidence type="ECO:0000313" key="12">
    <source>
        <dbReference type="Proteomes" id="UP000286208"/>
    </source>
</evidence>
<comment type="catalytic activity">
    <reaction evidence="7">
        <text>a secondary alcohol + NAD(+) = a ketone + NADH + H(+)</text>
        <dbReference type="Rhea" id="RHEA:10740"/>
        <dbReference type="ChEBI" id="CHEBI:15378"/>
        <dbReference type="ChEBI" id="CHEBI:17087"/>
        <dbReference type="ChEBI" id="CHEBI:35681"/>
        <dbReference type="ChEBI" id="CHEBI:57540"/>
        <dbReference type="ChEBI" id="CHEBI:57945"/>
        <dbReference type="EC" id="1.1.1.1"/>
    </reaction>
</comment>
<dbReference type="PANTHER" id="PTHR42940:SF8">
    <property type="entry name" value="VACUOLAR PROTEIN SORTING-ASSOCIATED PROTEIN 11"/>
    <property type="match status" value="1"/>
</dbReference>
<dbReference type="AlphaFoldDB" id="A0A3S3AKN5"/>
<evidence type="ECO:0000256" key="5">
    <source>
        <dbReference type="ARBA" id="ARBA00022833"/>
    </source>
</evidence>
<evidence type="ECO:0000259" key="10">
    <source>
        <dbReference type="SMART" id="SM00829"/>
    </source>
</evidence>
<evidence type="ECO:0000256" key="8">
    <source>
        <dbReference type="ARBA" id="ARBA00049243"/>
    </source>
</evidence>
<comment type="catalytic activity">
    <reaction evidence="8">
        <text>a primary alcohol + NAD(+) = an aldehyde + NADH + H(+)</text>
        <dbReference type="Rhea" id="RHEA:10736"/>
        <dbReference type="ChEBI" id="CHEBI:15378"/>
        <dbReference type="ChEBI" id="CHEBI:15734"/>
        <dbReference type="ChEBI" id="CHEBI:17478"/>
        <dbReference type="ChEBI" id="CHEBI:57540"/>
        <dbReference type="ChEBI" id="CHEBI:57945"/>
        <dbReference type="EC" id="1.1.1.1"/>
    </reaction>
</comment>
<name>A0A3S3AKN5_9NOCA</name>
<dbReference type="GO" id="GO:0008270">
    <property type="term" value="F:zinc ion binding"/>
    <property type="evidence" value="ECO:0007669"/>
    <property type="project" value="InterPro"/>
</dbReference>
<sequence length="345" mass="35492">MRALQLVEHGRIAVVDTEVPEIGPGEVLIEVAGGGLCHSDIHMRHSPITMIPPPMTLGHETAGRIAALGDGVDSFAVGDAVLVFLVWSCGSCRACVQGRENSCERSPGRQGAPLCPGLAANGGMAEYMKVDARFVEPLGDLDPVTAGPLADAGLTTYHAIDGARDRLGPGTTAVVLGIGGLGHTAVQILAATTATRIIAVDSAEEKLELATTLGADHAFASDASCAEKILELTDGIGVDAVFDCVGVQATVDIATQIIGRDGALRVLGLGGGKFDWTGFALPWGATVRTSYAGTRADQRAVIDLARRGLVTIEAETFPLDDAVAAFDALEAGKIKGRAILVPGRG</sequence>
<keyword evidence="6" id="KW-0560">Oxidoreductase</keyword>